<dbReference type="Proteomes" id="UP000627521">
    <property type="component" value="Unassembled WGS sequence"/>
</dbReference>
<dbReference type="InterPro" id="IPR052721">
    <property type="entry name" value="ET_Amicyanin"/>
</dbReference>
<gene>
    <name evidence="7" type="ORF">IEG06_02890</name>
</gene>
<comment type="caution">
    <text evidence="7">The sequence shown here is derived from an EMBL/GenBank/DDBJ whole genome shotgun (WGS) entry which is preliminary data.</text>
</comment>
<accession>A0ABR8LQ82</accession>
<dbReference type="InterPro" id="IPR000923">
    <property type="entry name" value="BlueCu_1"/>
</dbReference>
<dbReference type="NCBIfam" id="TIGR04183">
    <property type="entry name" value="Por_Secre_tail"/>
    <property type="match status" value="1"/>
</dbReference>
<protein>
    <submittedName>
        <fullName evidence="7">T9SS type A sorting domain-containing protein</fullName>
    </submittedName>
</protein>
<feature type="domain" description="Blue (type 1) copper" evidence="5">
    <location>
        <begin position="43"/>
        <end position="114"/>
    </location>
</feature>
<evidence type="ECO:0000256" key="1">
    <source>
        <dbReference type="ARBA" id="ARBA00022723"/>
    </source>
</evidence>
<reference evidence="7 8" key="1">
    <citation type="submission" date="2020-09" db="EMBL/GenBank/DDBJ databases">
        <title>Bacillus nautilus sp. nov., Chryseoglobus crepusculi sp. nov, and Psychrobacter noctis sp. nov., isolated from deep-sea sponges from the equatorial Atlantic.</title>
        <authorList>
            <person name="Stennett H.L."/>
            <person name="Williams S.E."/>
        </authorList>
    </citation>
    <scope>NUCLEOTIDE SEQUENCE [LARGE SCALE GENOMIC DNA]</scope>
    <source>
        <strain evidence="7 8">28M-24</strain>
    </source>
</reference>
<keyword evidence="2 4" id="KW-0732">Signal</keyword>
<evidence type="ECO:0000256" key="4">
    <source>
        <dbReference type="SAM" id="SignalP"/>
    </source>
</evidence>
<dbReference type="PANTHER" id="PTHR36507">
    <property type="entry name" value="BLL1555 PROTEIN"/>
    <property type="match status" value="1"/>
</dbReference>
<feature type="chain" id="PRO_5045407302" evidence="4">
    <location>
        <begin position="20"/>
        <end position="209"/>
    </location>
</feature>
<dbReference type="Pfam" id="PF18962">
    <property type="entry name" value="Por_Secre_tail"/>
    <property type="match status" value="1"/>
</dbReference>
<organism evidence="7 8">
    <name type="scientific">Olleya marilimosa</name>
    <dbReference type="NCBI Taxonomy" id="272164"/>
    <lineage>
        <taxon>Bacteria</taxon>
        <taxon>Pseudomonadati</taxon>
        <taxon>Bacteroidota</taxon>
        <taxon>Flavobacteriia</taxon>
        <taxon>Flavobacteriales</taxon>
        <taxon>Flavobacteriaceae</taxon>
    </lineage>
</organism>
<feature type="signal peptide" evidence="4">
    <location>
        <begin position="1"/>
        <end position="19"/>
    </location>
</feature>
<evidence type="ECO:0000313" key="8">
    <source>
        <dbReference type="Proteomes" id="UP000627521"/>
    </source>
</evidence>
<evidence type="ECO:0000259" key="5">
    <source>
        <dbReference type="Pfam" id="PF00127"/>
    </source>
</evidence>
<dbReference type="RefSeq" id="WP_191098974.1">
    <property type="nucleotide sequence ID" value="NZ_JACXXF010000001.1"/>
</dbReference>
<name>A0ABR8LQ82_9FLAO</name>
<feature type="domain" description="Secretion system C-terminal sorting" evidence="6">
    <location>
        <begin position="134"/>
        <end position="205"/>
    </location>
</feature>
<evidence type="ECO:0000313" key="7">
    <source>
        <dbReference type="EMBL" id="MBD3862382.1"/>
    </source>
</evidence>
<evidence type="ECO:0000256" key="2">
    <source>
        <dbReference type="ARBA" id="ARBA00022729"/>
    </source>
</evidence>
<keyword evidence="3" id="KW-0186">Copper</keyword>
<keyword evidence="1" id="KW-0479">Metal-binding</keyword>
<dbReference type="EMBL" id="JACXXH010000001">
    <property type="protein sequence ID" value="MBD3862382.1"/>
    <property type="molecule type" value="Genomic_DNA"/>
</dbReference>
<dbReference type="Gene3D" id="2.60.40.420">
    <property type="entry name" value="Cupredoxins - blue copper proteins"/>
    <property type="match status" value="1"/>
</dbReference>
<dbReference type="SUPFAM" id="SSF49503">
    <property type="entry name" value="Cupredoxins"/>
    <property type="match status" value="1"/>
</dbReference>
<dbReference type="InterPro" id="IPR026444">
    <property type="entry name" value="Secre_tail"/>
</dbReference>
<dbReference type="Pfam" id="PF00127">
    <property type="entry name" value="Copper-bind"/>
    <property type="match status" value="1"/>
</dbReference>
<proteinExistence type="predicted"/>
<evidence type="ECO:0000259" key="6">
    <source>
        <dbReference type="Pfam" id="PF18962"/>
    </source>
</evidence>
<dbReference type="InterPro" id="IPR008972">
    <property type="entry name" value="Cupredoxin"/>
</dbReference>
<dbReference type="PANTHER" id="PTHR36507:SF1">
    <property type="entry name" value="BLL1555 PROTEIN"/>
    <property type="match status" value="1"/>
</dbReference>
<keyword evidence="8" id="KW-1185">Reference proteome</keyword>
<evidence type="ECO:0000256" key="3">
    <source>
        <dbReference type="ARBA" id="ARBA00023008"/>
    </source>
</evidence>
<sequence length="209" mass="22760">MTKKLLFILFAFVALSVSAQNQTVTIDWSFGSNSNATGPNNNADRTIEVGDTVIWNWYSTGTHNVERTGGTSSDNFVSSFMTTGATFSHTFTSIGTNTYQCNPHPTSMFGVITVVPEGTLSVPDFAKRLSAISLYPNPATSTLNVEIPSQIKEDLTIEVYNVLGKKVLSKTLNQLKTSLSISNWNDGVYLIKITAITTGTTVTKRFVKI</sequence>